<gene>
    <name evidence="1" type="ordered locus">SCH_1350</name>
</gene>
<organism evidence="1 2">
    <name type="scientific">Salmonella choleraesuis (strain SC-B67)</name>
    <dbReference type="NCBI Taxonomy" id="321314"/>
    <lineage>
        <taxon>Bacteria</taxon>
        <taxon>Pseudomonadati</taxon>
        <taxon>Pseudomonadota</taxon>
        <taxon>Gammaproteobacteria</taxon>
        <taxon>Enterobacterales</taxon>
        <taxon>Enterobacteriaceae</taxon>
        <taxon>Salmonella</taxon>
    </lineage>
</organism>
<name>Q57PV5_SALCH</name>
<reference evidence="1 2" key="1">
    <citation type="journal article" date="2005" name="Nucleic Acids Res.">
        <title>The genome sequence of Salmonella enterica serovar Choleraesuis, a highly invasive and resistant zoonotic pathogen.</title>
        <authorList>
            <person name="Chiu C.H."/>
            <person name="Tang P."/>
            <person name="Chu C."/>
            <person name="Hu S."/>
            <person name="Bao Q."/>
            <person name="Yu J."/>
            <person name="Chou Y.Y."/>
            <person name="Wang H.S."/>
            <person name="Lee Y.S."/>
        </authorList>
    </citation>
    <scope>NUCLEOTIDE SEQUENCE [LARGE SCALE GENOMIC DNA]</scope>
    <source>
        <strain evidence="1 2">SC-B67</strain>
    </source>
</reference>
<proteinExistence type="predicted"/>
<evidence type="ECO:0000313" key="1">
    <source>
        <dbReference type="EMBL" id="AAX65256.1"/>
    </source>
</evidence>
<dbReference type="Proteomes" id="UP000000538">
    <property type="component" value="Chromosome"/>
</dbReference>
<dbReference type="EMBL" id="AE017220">
    <property type="protein sequence ID" value="AAX65256.1"/>
    <property type="molecule type" value="Genomic_DNA"/>
</dbReference>
<protein>
    <submittedName>
        <fullName evidence="1">Uncharacterized protein</fullName>
    </submittedName>
</protein>
<dbReference type="KEGG" id="sec:SCH_1350"/>
<dbReference type="AlphaFoldDB" id="Q57PV5"/>
<dbReference type="HOGENOM" id="CLU_3398317_0_0_6"/>
<evidence type="ECO:0000313" key="2">
    <source>
        <dbReference type="Proteomes" id="UP000000538"/>
    </source>
</evidence>
<accession>Q57PV5</accession>
<sequence length="31" mass="3894">MKPIISRTQIANEKWIFNNIWRVFFNTIFQH</sequence>